<dbReference type="AlphaFoldDB" id="A0A6M3Y2G7"/>
<name>A0A6M3Y2G7_9ZZZZ</name>
<proteinExistence type="predicted"/>
<dbReference type="EMBL" id="MT142141">
    <property type="protein sequence ID" value="QJA75111.1"/>
    <property type="molecule type" value="Genomic_DNA"/>
</dbReference>
<evidence type="ECO:0000313" key="2">
    <source>
        <dbReference type="EMBL" id="QJA75111.1"/>
    </source>
</evidence>
<evidence type="ECO:0000313" key="3">
    <source>
        <dbReference type="EMBL" id="QJA87347.1"/>
    </source>
</evidence>
<gene>
    <name evidence="2" type="ORF">MM415A01868_0013</name>
    <name evidence="3" type="ORF">MM415B03014_0004</name>
    <name evidence="4" type="ORF">TM448B03451_0011</name>
</gene>
<dbReference type="EMBL" id="MT142699">
    <property type="protein sequence ID" value="QJA87347.1"/>
    <property type="molecule type" value="Genomic_DNA"/>
</dbReference>
<evidence type="ECO:0000256" key="1">
    <source>
        <dbReference type="SAM" id="MobiDB-lite"/>
    </source>
</evidence>
<feature type="region of interest" description="Disordered" evidence="1">
    <location>
        <begin position="1"/>
        <end position="37"/>
    </location>
</feature>
<evidence type="ECO:0000313" key="4">
    <source>
        <dbReference type="EMBL" id="QJI02616.1"/>
    </source>
</evidence>
<sequence length="150" mass="15715">MALKVKPIEGSTTKWEERARSASAEFATNAEASSDQWARNTGAAADTFGQAISAPGIKERFKRGVARAGAAKFARKIRDVAADRFAPGVAAATVDYKAGAEPYFATLASLTLTGRKPRGDPANYRRVEEVGKALNAKRLALLGVSGSSGA</sequence>
<protein>
    <submittedName>
        <fullName evidence="4">Uncharacterized protein</fullName>
    </submittedName>
</protein>
<organism evidence="4">
    <name type="scientific">viral metagenome</name>
    <dbReference type="NCBI Taxonomy" id="1070528"/>
    <lineage>
        <taxon>unclassified sequences</taxon>
        <taxon>metagenomes</taxon>
        <taxon>organismal metagenomes</taxon>
    </lineage>
</organism>
<accession>A0A6M3Y2G7</accession>
<reference evidence="4" key="1">
    <citation type="submission" date="2020-03" db="EMBL/GenBank/DDBJ databases">
        <title>The deep terrestrial virosphere.</title>
        <authorList>
            <person name="Holmfeldt K."/>
            <person name="Nilsson E."/>
            <person name="Simone D."/>
            <person name="Lopez-Fernandez M."/>
            <person name="Wu X."/>
            <person name="de Brujin I."/>
            <person name="Lundin D."/>
            <person name="Andersson A."/>
            <person name="Bertilsson S."/>
            <person name="Dopson M."/>
        </authorList>
    </citation>
    <scope>NUCLEOTIDE SEQUENCE</scope>
    <source>
        <strain evidence="2">MM415A01868</strain>
        <strain evidence="3">MM415B03014</strain>
        <strain evidence="4">TM448B03451</strain>
    </source>
</reference>
<dbReference type="EMBL" id="MT145016">
    <property type="protein sequence ID" value="QJI02616.1"/>
    <property type="molecule type" value="Genomic_DNA"/>
</dbReference>